<dbReference type="EMBL" id="VJMF01000002">
    <property type="protein sequence ID" value="TRL38363.1"/>
    <property type="molecule type" value="Genomic_DNA"/>
</dbReference>
<name>A0A549T919_METSR</name>
<evidence type="ECO:0000256" key="1">
    <source>
        <dbReference type="SAM" id="Phobius"/>
    </source>
</evidence>
<dbReference type="Proteomes" id="UP000316781">
    <property type="component" value="Unassembled WGS sequence"/>
</dbReference>
<protein>
    <submittedName>
        <fullName evidence="2">Uncharacterized protein</fullName>
    </submittedName>
</protein>
<evidence type="ECO:0000313" key="3">
    <source>
        <dbReference type="Proteomes" id="UP000316781"/>
    </source>
</evidence>
<evidence type="ECO:0000313" key="2">
    <source>
        <dbReference type="EMBL" id="TRL38363.1"/>
    </source>
</evidence>
<reference evidence="2 3" key="1">
    <citation type="submission" date="2019-07" db="EMBL/GenBank/DDBJ databases">
        <title>Ln-dependent methylotrophs.</title>
        <authorList>
            <person name="Tani A."/>
        </authorList>
    </citation>
    <scope>NUCLEOTIDE SEQUENCE [LARGE SCALE GENOMIC DNA]</scope>
    <source>
        <strain evidence="2 3">SM89A</strain>
    </source>
</reference>
<keyword evidence="1" id="KW-0472">Membrane</keyword>
<gene>
    <name evidence="2" type="ORF">FM996_00610</name>
</gene>
<organism evidence="2 3">
    <name type="scientific">Methylosinus sporium</name>
    <dbReference type="NCBI Taxonomy" id="428"/>
    <lineage>
        <taxon>Bacteria</taxon>
        <taxon>Pseudomonadati</taxon>
        <taxon>Pseudomonadota</taxon>
        <taxon>Alphaproteobacteria</taxon>
        <taxon>Hyphomicrobiales</taxon>
        <taxon>Methylocystaceae</taxon>
        <taxon>Methylosinus</taxon>
    </lineage>
</organism>
<keyword evidence="1" id="KW-1133">Transmembrane helix</keyword>
<dbReference type="AlphaFoldDB" id="A0A549T919"/>
<proteinExistence type="predicted"/>
<comment type="caution">
    <text evidence="2">The sequence shown here is derived from an EMBL/GenBank/DDBJ whole genome shotgun (WGS) entry which is preliminary data.</text>
</comment>
<accession>A0A549T919</accession>
<dbReference type="RefSeq" id="WP_142861376.1">
    <property type="nucleotide sequence ID" value="NZ_VJMF01000002.1"/>
</dbReference>
<feature type="transmembrane region" description="Helical" evidence="1">
    <location>
        <begin position="59"/>
        <end position="76"/>
    </location>
</feature>
<keyword evidence="1" id="KW-0812">Transmembrane</keyword>
<sequence>MVELTKNDVKEAVREALAEKFEMTLGIDCRSPEERAEMRKDMEFVRSLRLGARKGGEKIFWWAVALLGTTALGIFWPDISKHIGR</sequence>